<dbReference type="PANTHER" id="PTHR30055">
    <property type="entry name" value="HTH-TYPE TRANSCRIPTIONAL REGULATOR RUTR"/>
    <property type="match status" value="1"/>
</dbReference>
<dbReference type="SUPFAM" id="SSF46689">
    <property type="entry name" value="Homeodomain-like"/>
    <property type="match status" value="1"/>
</dbReference>
<protein>
    <submittedName>
        <fullName evidence="7">TetR/AcrR family transcriptional regulator, mexJK operon transcriptional repressor</fullName>
    </submittedName>
</protein>
<evidence type="ECO:0000256" key="2">
    <source>
        <dbReference type="ARBA" id="ARBA00023125"/>
    </source>
</evidence>
<dbReference type="GO" id="GO:0000976">
    <property type="term" value="F:transcription cis-regulatory region binding"/>
    <property type="evidence" value="ECO:0007669"/>
    <property type="project" value="TreeGrafter"/>
</dbReference>
<feature type="domain" description="HTH tetR-type" evidence="6">
    <location>
        <begin position="1"/>
        <end position="54"/>
    </location>
</feature>
<dbReference type="PANTHER" id="PTHR30055:SF146">
    <property type="entry name" value="HTH-TYPE TRANSCRIPTIONAL DUAL REGULATOR CECR"/>
    <property type="match status" value="1"/>
</dbReference>
<name>A0A1G7ZIV3_9ACTN</name>
<evidence type="ECO:0000313" key="7">
    <source>
        <dbReference type="EMBL" id="SDH08545.1"/>
    </source>
</evidence>
<evidence type="ECO:0000256" key="1">
    <source>
        <dbReference type="ARBA" id="ARBA00023015"/>
    </source>
</evidence>
<evidence type="ECO:0000313" key="8">
    <source>
        <dbReference type="Proteomes" id="UP000198923"/>
    </source>
</evidence>
<feature type="region of interest" description="Disordered" evidence="5">
    <location>
        <begin position="189"/>
        <end position="216"/>
    </location>
</feature>
<dbReference type="Pfam" id="PF14246">
    <property type="entry name" value="TetR_C_7"/>
    <property type="match status" value="1"/>
</dbReference>
<dbReference type="GO" id="GO:0003700">
    <property type="term" value="F:DNA-binding transcription factor activity"/>
    <property type="evidence" value="ECO:0007669"/>
    <property type="project" value="TreeGrafter"/>
</dbReference>
<sequence length="216" mass="23200">MNAAEALFVADGYEYTSVDAIAARAEVSKRTLYNHFGDKQALFQAVFERANDALVATVRTAIDQELTEGRDLCDALTAFALRVVTGTFPSSDYVTYRRLTSQGGPASRSPETARNHPDRMIEECFAKLTAGGEMRAVAPRRATQHFTALTVLLALDTLGGDLANTVNKAEIRSIIAAGVDAFLRAYRSPPTSPPAIPEGHPDPRHDAAVGPPARAT</sequence>
<dbReference type="Gene3D" id="1.10.357.10">
    <property type="entry name" value="Tetracycline Repressor, domain 2"/>
    <property type="match status" value="1"/>
</dbReference>
<keyword evidence="2 4" id="KW-0238">DNA-binding</keyword>
<organism evidence="7 8">
    <name type="scientific">Sinosporangium album</name>
    <dbReference type="NCBI Taxonomy" id="504805"/>
    <lineage>
        <taxon>Bacteria</taxon>
        <taxon>Bacillati</taxon>
        <taxon>Actinomycetota</taxon>
        <taxon>Actinomycetes</taxon>
        <taxon>Streptosporangiales</taxon>
        <taxon>Streptosporangiaceae</taxon>
        <taxon>Sinosporangium</taxon>
    </lineage>
</organism>
<gene>
    <name evidence="7" type="ORF">SAMN05421505_11170</name>
</gene>
<dbReference type="AlphaFoldDB" id="A0A1G7ZIV3"/>
<dbReference type="EMBL" id="FNCN01000011">
    <property type="protein sequence ID" value="SDH08545.1"/>
    <property type="molecule type" value="Genomic_DNA"/>
</dbReference>
<dbReference type="GO" id="GO:0045892">
    <property type="term" value="P:negative regulation of DNA-templated transcription"/>
    <property type="evidence" value="ECO:0007669"/>
    <property type="project" value="UniProtKB-ARBA"/>
</dbReference>
<dbReference type="InterPro" id="IPR009057">
    <property type="entry name" value="Homeodomain-like_sf"/>
</dbReference>
<feature type="DNA-binding region" description="H-T-H motif" evidence="4">
    <location>
        <begin position="17"/>
        <end position="36"/>
    </location>
</feature>
<dbReference type="PROSITE" id="PS50977">
    <property type="entry name" value="HTH_TETR_2"/>
    <property type="match status" value="1"/>
</dbReference>
<dbReference type="FunFam" id="1.10.10.60:FF:000141">
    <property type="entry name" value="TetR family transcriptional regulator"/>
    <property type="match status" value="1"/>
</dbReference>
<dbReference type="InterPro" id="IPR001647">
    <property type="entry name" value="HTH_TetR"/>
</dbReference>
<reference evidence="7 8" key="1">
    <citation type="submission" date="2016-10" db="EMBL/GenBank/DDBJ databases">
        <authorList>
            <person name="de Groot N.N."/>
        </authorList>
    </citation>
    <scope>NUCLEOTIDE SEQUENCE [LARGE SCALE GENOMIC DNA]</scope>
    <source>
        <strain evidence="7 8">CPCC 201354</strain>
    </source>
</reference>
<dbReference type="PROSITE" id="PS01081">
    <property type="entry name" value="HTH_TETR_1"/>
    <property type="match status" value="1"/>
</dbReference>
<keyword evidence="1" id="KW-0805">Transcription regulation</keyword>
<dbReference type="Pfam" id="PF00440">
    <property type="entry name" value="TetR_N"/>
    <property type="match status" value="1"/>
</dbReference>
<dbReference type="InterPro" id="IPR023772">
    <property type="entry name" value="DNA-bd_HTH_TetR-type_CS"/>
</dbReference>
<dbReference type="InterPro" id="IPR050109">
    <property type="entry name" value="HTH-type_TetR-like_transc_reg"/>
</dbReference>
<keyword evidence="3" id="KW-0804">Transcription</keyword>
<evidence type="ECO:0000256" key="4">
    <source>
        <dbReference type="PROSITE-ProRule" id="PRU00335"/>
    </source>
</evidence>
<dbReference type="Proteomes" id="UP000198923">
    <property type="component" value="Unassembled WGS sequence"/>
</dbReference>
<keyword evidence="8" id="KW-1185">Reference proteome</keyword>
<evidence type="ECO:0000256" key="3">
    <source>
        <dbReference type="ARBA" id="ARBA00023163"/>
    </source>
</evidence>
<evidence type="ECO:0000259" key="6">
    <source>
        <dbReference type="PROSITE" id="PS50977"/>
    </source>
</evidence>
<evidence type="ECO:0000256" key="5">
    <source>
        <dbReference type="SAM" id="MobiDB-lite"/>
    </source>
</evidence>
<accession>A0A1G7ZIV3</accession>
<proteinExistence type="predicted"/>
<dbReference type="InterPro" id="IPR039536">
    <property type="entry name" value="TetR_C_Proteobacteria"/>
</dbReference>
<dbReference type="STRING" id="504805.SAMN05421505_11170"/>